<dbReference type="EMBL" id="CM010715">
    <property type="protein sequence ID" value="RZC45146.1"/>
    <property type="molecule type" value="Genomic_DNA"/>
</dbReference>
<dbReference type="Proteomes" id="UP000316621">
    <property type="component" value="Chromosome 1"/>
</dbReference>
<gene>
    <name evidence="3" type="ORF">C5167_038095</name>
</gene>
<feature type="transmembrane region" description="Helical" evidence="2">
    <location>
        <begin position="12"/>
        <end position="39"/>
    </location>
</feature>
<name>A0A4Y7IAS9_PAPSO</name>
<feature type="region of interest" description="Disordered" evidence="1">
    <location>
        <begin position="324"/>
        <end position="361"/>
    </location>
</feature>
<dbReference type="Pfam" id="PF07891">
    <property type="entry name" value="DUF1666"/>
    <property type="match status" value="1"/>
</dbReference>
<dbReference type="Gramene" id="RZC45146">
    <property type="protein sequence ID" value="RZC45146"/>
    <property type="gene ID" value="C5167_038095"/>
</dbReference>
<evidence type="ECO:0000256" key="2">
    <source>
        <dbReference type="SAM" id="Phobius"/>
    </source>
</evidence>
<sequence length="677" mass="78904">MKGDSKETLILLFFNAPISFHLLFSFFNVSSTLLANFFFSIYDHLIPIRSTCNDDDAEYHAFRHEEEHDHHYAGQKREYGHGFFSFDLLMEQKEDHLVADIIHGGESLLFIPFQSPKKEQVVFYEGIGCQEKIILQENGADEVEEHHIHDYTVKEDTEEDVAAEDSTSYHNEDPTSDDDQEEIIIMEEEHSPDYFSPPEESDDQASELDVAVDVLHQDEELSLLKDSDANSATTTMVFISTDPSENGYIAPVQIDLNNSGPVPNDDTSSEEERDGKESKDVKITMETKMLEDGKFFVLQTKKIQKNVVEDDMFEDSFSKKNDMFGDSVTEGSTSKSSSEWRNSVNYRDSGTGDDPFSTSSRRSCPTWESYTVFRKYDEEMLFLDRISAQKLSETESLRAIEACPRSISQRIVHRLTTKNKPKYHQFGRCNPYQELETAYVAQICLTWEALNWNYKNYQRLKATYSSENDPGCPGQIAQQFQQFQVLLQRFIENEPYEHGRRPEIYARIRNSAPKLLQVPEFRESEEDNNKKAGFINMTVSSIKFSRVMEDAIRTFMKFLKEDKEKPCDIFKAFFKRNSSQTVDPTYLHLMRKSNKRKKMRIEDLRRAGKCIRKRKLKEEEEMEILMSLIDLKLVSRVLRMTEISEEQLHWCEEKMNKIRVWEGKLQRDSSPLFFPTH</sequence>
<keyword evidence="4" id="KW-1185">Reference proteome</keyword>
<feature type="region of interest" description="Disordered" evidence="1">
    <location>
        <begin position="254"/>
        <end position="279"/>
    </location>
</feature>
<evidence type="ECO:0000313" key="3">
    <source>
        <dbReference type="EMBL" id="RZC45146.1"/>
    </source>
</evidence>
<evidence type="ECO:0008006" key="5">
    <source>
        <dbReference type="Google" id="ProtNLM"/>
    </source>
</evidence>
<dbReference type="PANTHER" id="PTHR46702">
    <property type="entry name" value="DNA LIGASE (DUF1666)-RELATED"/>
    <property type="match status" value="1"/>
</dbReference>
<evidence type="ECO:0000313" key="4">
    <source>
        <dbReference type="Proteomes" id="UP000316621"/>
    </source>
</evidence>
<proteinExistence type="predicted"/>
<reference evidence="3 4" key="1">
    <citation type="journal article" date="2018" name="Science">
        <title>The opium poppy genome and morphinan production.</title>
        <authorList>
            <person name="Guo L."/>
            <person name="Winzer T."/>
            <person name="Yang X."/>
            <person name="Li Y."/>
            <person name="Ning Z."/>
            <person name="He Z."/>
            <person name="Teodor R."/>
            <person name="Lu Y."/>
            <person name="Bowser T.A."/>
            <person name="Graham I.A."/>
            <person name="Ye K."/>
        </authorList>
    </citation>
    <scope>NUCLEOTIDE SEQUENCE [LARGE SCALE GENOMIC DNA]</scope>
    <source>
        <strain evidence="4">cv. HN1</strain>
        <tissue evidence="3">Leaves</tissue>
    </source>
</reference>
<protein>
    <recommendedName>
        <fullName evidence="5">Ribosomal protein L34Ae</fullName>
    </recommendedName>
</protein>
<dbReference type="PANTHER" id="PTHR46702:SF2">
    <property type="entry name" value="DNA LIGASE (DUF1666)"/>
    <property type="match status" value="1"/>
</dbReference>
<accession>A0A4Y7IAS9</accession>
<dbReference type="OrthoDB" id="1909644at2759"/>
<organism evidence="3 4">
    <name type="scientific">Papaver somniferum</name>
    <name type="common">Opium poppy</name>
    <dbReference type="NCBI Taxonomy" id="3469"/>
    <lineage>
        <taxon>Eukaryota</taxon>
        <taxon>Viridiplantae</taxon>
        <taxon>Streptophyta</taxon>
        <taxon>Embryophyta</taxon>
        <taxon>Tracheophyta</taxon>
        <taxon>Spermatophyta</taxon>
        <taxon>Magnoliopsida</taxon>
        <taxon>Ranunculales</taxon>
        <taxon>Papaveraceae</taxon>
        <taxon>Papaveroideae</taxon>
        <taxon>Papaver</taxon>
    </lineage>
</organism>
<keyword evidence="2" id="KW-0472">Membrane</keyword>
<dbReference type="AlphaFoldDB" id="A0A4Y7IAS9"/>
<feature type="region of interest" description="Disordered" evidence="1">
    <location>
        <begin position="151"/>
        <end position="180"/>
    </location>
</feature>
<keyword evidence="2" id="KW-0812">Transmembrane</keyword>
<dbReference type="InterPro" id="IPR012870">
    <property type="entry name" value="DUF1666"/>
</dbReference>
<keyword evidence="2" id="KW-1133">Transmembrane helix</keyword>
<feature type="compositionally biased region" description="Low complexity" evidence="1">
    <location>
        <begin position="327"/>
        <end position="339"/>
    </location>
</feature>
<dbReference type="STRING" id="3469.A0A4Y7IAS9"/>
<evidence type="ECO:0000256" key="1">
    <source>
        <dbReference type="SAM" id="MobiDB-lite"/>
    </source>
</evidence>